<evidence type="ECO:0000313" key="3">
    <source>
        <dbReference type="Proteomes" id="UP000183843"/>
    </source>
</evidence>
<dbReference type="AlphaFoldDB" id="A0A1I0YJF3"/>
<evidence type="ECO:0000256" key="1">
    <source>
        <dbReference type="SAM" id="SignalP"/>
    </source>
</evidence>
<feature type="chain" id="PRO_5010322124" description="Lipoprotein" evidence="1">
    <location>
        <begin position="31"/>
        <end position="183"/>
    </location>
</feature>
<sequence>MNKKSFALLAALTAGSCCLSTVITGGTASAAPLGSVGMPNPMKAYDSVAEAKAAAGFQPLYLPSMTGYHVSHVWVIAGDTIDIEYTADGKIATKFRLRTARCTELMNDNISGIYGAKWQRKTVQEIPVAIAQVPAESKAYPDGYAAHWTYNNMLFAISAENIGKPEFMHLLTDGLVEMSKNYF</sequence>
<evidence type="ECO:0000313" key="2">
    <source>
        <dbReference type="EMBL" id="SFB12916.1"/>
    </source>
</evidence>
<evidence type="ECO:0008006" key="4">
    <source>
        <dbReference type="Google" id="ProtNLM"/>
    </source>
</evidence>
<gene>
    <name evidence="2" type="ORF">SAMN05216587_11418</name>
</gene>
<proteinExistence type="predicted"/>
<keyword evidence="1" id="KW-0732">Signal</keyword>
<dbReference type="RefSeq" id="WP_074817165.1">
    <property type="nucleotide sequence ID" value="NZ_FOJX01000014.1"/>
</dbReference>
<name>A0A1I0YJF3_SELRU</name>
<organism evidence="2 3">
    <name type="scientific">Selenomonas ruminantium</name>
    <dbReference type="NCBI Taxonomy" id="971"/>
    <lineage>
        <taxon>Bacteria</taxon>
        <taxon>Bacillati</taxon>
        <taxon>Bacillota</taxon>
        <taxon>Negativicutes</taxon>
        <taxon>Selenomonadales</taxon>
        <taxon>Selenomonadaceae</taxon>
        <taxon>Selenomonas</taxon>
    </lineage>
</organism>
<accession>A0A1I0YJF3</accession>
<protein>
    <recommendedName>
        <fullName evidence="4">Lipoprotein</fullName>
    </recommendedName>
</protein>
<dbReference type="EMBL" id="FOJX01000014">
    <property type="protein sequence ID" value="SFB12916.1"/>
    <property type="molecule type" value="Genomic_DNA"/>
</dbReference>
<dbReference type="Proteomes" id="UP000183843">
    <property type="component" value="Unassembled WGS sequence"/>
</dbReference>
<feature type="signal peptide" evidence="1">
    <location>
        <begin position="1"/>
        <end position="30"/>
    </location>
</feature>
<dbReference type="PROSITE" id="PS51257">
    <property type="entry name" value="PROKAR_LIPOPROTEIN"/>
    <property type="match status" value="1"/>
</dbReference>
<reference evidence="2 3" key="1">
    <citation type="submission" date="2016-10" db="EMBL/GenBank/DDBJ databases">
        <authorList>
            <person name="de Groot N.N."/>
        </authorList>
    </citation>
    <scope>NUCLEOTIDE SEQUENCE [LARGE SCALE GENOMIC DNA]</scope>
    <source>
        <strain evidence="2 3">L14</strain>
    </source>
</reference>